<reference evidence="2 3" key="1">
    <citation type="submission" date="2019-05" db="EMBL/GenBank/DDBJ databases">
        <title>Another draft genome of Portunus trituberculatus and its Hox gene families provides insights of decapod evolution.</title>
        <authorList>
            <person name="Jeong J.-H."/>
            <person name="Song I."/>
            <person name="Kim S."/>
            <person name="Choi T."/>
            <person name="Kim D."/>
            <person name="Ryu S."/>
            <person name="Kim W."/>
        </authorList>
    </citation>
    <scope>NUCLEOTIDE SEQUENCE [LARGE SCALE GENOMIC DNA]</scope>
    <source>
        <tissue evidence="2">Muscle</tissue>
    </source>
</reference>
<evidence type="ECO:0000256" key="1">
    <source>
        <dbReference type="SAM" id="MobiDB-lite"/>
    </source>
</evidence>
<organism evidence="2 3">
    <name type="scientific">Portunus trituberculatus</name>
    <name type="common">Swimming crab</name>
    <name type="synonym">Neptunus trituberculatus</name>
    <dbReference type="NCBI Taxonomy" id="210409"/>
    <lineage>
        <taxon>Eukaryota</taxon>
        <taxon>Metazoa</taxon>
        <taxon>Ecdysozoa</taxon>
        <taxon>Arthropoda</taxon>
        <taxon>Crustacea</taxon>
        <taxon>Multicrustacea</taxon>
        <taxon>Malacostraca</taxon>
        <taxon>Eumalacostraca</taxon>
        <taxon>Eucarida</taxon>
        <taxon>Decapoda</taxon>
        <taxon>Pleocyemata</taxon>
        <taxon>Brachyura</taxon>
        <taxon>Eubrachyura</taxon>
        <taxon>Portunoidea</taxon>
        <taxon>Portunidae</taxon>
        <taxon>Portuninae</taxon>
        <taxon>Portunus</taxon>
    </lineage>
</organism>
<protein>
    <submittedName>
        <fullName evidence="2">Uncharacterized protein</fullName>
    </submittedName>
</protein>
<dbReference type="Proteomes" id="UP000324222">
    <property type="component" value="Unassembled WGS sequence"/>
</dbReference>
<comment type="caution">
    <text evidence="2">The sequence shown here is derived from an EMBL/GenBank/DDBJ whole genome shotgun (WGS) entry which is preliminary data.</text>
</comment>
<evidence type="ECO:0000313" key="2">
    <source>
        <dbReference type="EMBL" id="MPC25954.1"/>
    </source>
</evidence>
<proteinExistence type="predicted"/>
<dbReference type="EMBL" id="VSRR010001533">
    <property type="protein sequence ID" value="MPC25954.1"/>
    <property type="molecule type" value="Genomic_DNA"/>
</dbReference>
<sequence length="104" mass="11264">MSFSFPQPGKNLGVSLLFLSESRASIYLAFTATNTLAQYFPSFVKGEHCSSLPVGTQVLPGTLSSCVVLPQWTQWTSSSKRRGTKKASRGTGKAGPTHCTQEHR</sequence>
<feature type="region of interest" description="Disordered" evidence="1">
    <location>
        <begin position="76"/>
        <end position="104"/>
    </location>
</feature>
<feature type="compositionally biased region" description="Basic residues" evidence="1">
    <location>
        <begin position="79"/>
        <end position="88"/>
    </location>
</feature>
<name>A0A5B7DYU6_PORTR</name>
<evidence type="ECO:0000313" key="3">
    <source>
        <dbReference type="Proteomes" id="UP000324222"/>
    </source>
</evidence>
<gene>
    <name evidence="2" type="ORF">E2C01_019078</name>
</gene>
<accession>A0A5B7DYU6</accession>
<dbReference type="AlphaFoldDB" id="A0A5B7DYU6"/>
<keyword evidence="3" id="KW-1185">Reference proteome</keyword>